<sequence length="363" mass="39693">MEAQTGTGSVARIQLLALPETTPATLYGLHEVFASVGVAWQQLTHEATAAARLDARIVARAKAPYPSPFGPPIAPEESLDGAGRADIVIVTDLMLRPEEDPRGRWPEETAWLRRQFDRGAIVCSVCTGSVFLAEAGLLDGVDATTHWGVAGIFARCYPLVHLRAERILCPAGPEHRIITSGGAASWTDLALYLVTRFRGPAEAVRIAKVFLIGDHSEGQLPFAALGRPTAHHDATIARCQQWLAEHYAEPNPVARVTQLSGLPVRTFKRRFRSATGYTPIDYIQALRIEEAKQMLETTAEATDAVAHAVGYDDPAFFRRLFKRLTGVTPARYRQRFRFAGLALQPCGGIAVDCSQQDFLTSRP</sequence>
<name>A0ABY5MMS5_9HYPH</name>
<keyword evidence="2" id="KW-0804">Transcription</keyword>
<feature type="domain" description="HTH araC/xylS-type" evidence="3">
    <location>
        <begin position="237"/>
        <end position="335"/>
    </location>
</feature>
<evidence type="ECO:0000256" key="1">
    <source>
        <dbReference type="ARBA" id="ARBA00023015"/>
    </source>
</evidence>
<evidence type="ECO:0000259" key="3">
    <source>
        <dbReference type="PROSITE" id="PS01124"/>
    </source>
</evidence>
<dbReference type="Pfam" id="PF12833">
    <property type="entry name" value="HTH_18"/>
    <property type="match status" value="1"/>
</dbReference>
<evidence type="ECO:0000313" key="5">
    <source>
        <dbReference type="Proteomes" id="UP001342418"/>
    </source>
</evidence>
<protein>
    <submittedName>
        <fullName evidence="4">HTH-type transcriptional regulator CdhR</fullName>
    </submittedName>
</protein>
<keyword evidence="5" id="KW-1185">Reference proteome</keyword>
<organism evidence="4 5">
    <name type="scientific">Nitratireductor thuwali</name>
    <dbReference type="NCBI Taxonomy" id="2267699"/>
    <lineage>
        <taxon>Bacteria</taxon>
        <taxon>Pseudomonadati</taxon>
        <taxon>Pseudomonadota</taxon>
        <taxon>Alphaproteobacteria</taxon>
        <taxon>Hyphomicrobiales</taxon>
        <taxon>Phyllobacteriaceae</taxon>
        <taxon>Nitratireductor</taxon>
    </lineage>
</organism>
<dbReference type="Proteomes" id="UP001342418">
    <property type="component" value="Chromosome"/>
</dbReference>
<dbReference type="Pfam" id="PF01965">
    <property type="entry name" value="DJ-1_PfpI"/>
    <property type="match status" value="1"/>
</dbReference>
<dbReference type="InterPro" id="IPR002818">
    <property type="entry name" value="DJ-1/PfpI"/>
</dbReference>
<evidence type="ECO:0000256" key="2">
    <source>
        <dbReference type="ARBA" id="ARBA00023163"/>
    </source>
</evidence>
<dbReference type="PANTHER" id="PTHR43130">
    <property type="entry name" value="ARAC-FAMILY TRANSCRIPTIONAL REGULATOR"/>
    <property type="match status" value="1"/>
</dbReference>
<dbReference type="InterPro" id="IPR018060">
    <property type="entry name" value="HTH_AraC"/>
</dbReference>
<dbReference type="CDD" id="cd03138">
    <property type="entry name" value="GATase1_AraC_2"/>
    <property type="match status" value="1"/>
</dbReference>
<dbReference type="PANTHER" id="PTHR43130:SF11">
    <property type="entry name" value="TRANSCRIPTIONAL REGULATORY PROTEIN"/>
    <property type="match status" value="1"/>
</dbReference>
<dbReference type="SUPFAM" id="SSF46689">
    <property type="entry name" value="Homeodomain-like"/>
    <property type="match status" value="2"/>
</dbReference>
<dbReference type="EMBL" id="CP030941">
    <property type="protein sequence ID" value="UUP18693.1"/>
    <property type="molecule type" value="Genomic_DNA"/>
</dbReference>
<dbReference type="SUPFAM" id="SSF52317">
    <property type="entry name" value="Class I glutamine amidotransferase-like"/>
    <property type="match status" value="1"/>
</dbReference>
<proteinExistence type="predicted"/>
<dbReference type="InterPro" id="IPR052158">
    <property type="entry name" value="INH-QAR"/>
</dbReference>
<keyword evidence="1" id="KW-0805">Transcription regulation</keyword>
<dbReference type="Gene3D" id="1.10.10.60">
    <property type="entry name" value="Homeodomain-like"/>
    <property type="match status" value="2"/>
</dbReference>
<evidence type="ECO:0000313" key="4">
    <source>
        <dbReference type="EMBL" id="UUP18693.1"/>
    </source>
</evidence>
<dbReference type="InterPro" id="IPR009057">
    <property type="entry name" value="Homeodomain-like_sf"/>
</dbReference>
<accession>A0ABY5MMS5</accession>
<dbReference type="SMART" id="SM00342">
    <property type="entry name" value="HTH_ARAC"/>
    <property type="match status" value="1"/>
</dbReference>
<reference evidence="4 5" key="1">
    <citation type="submission" date="2018-07" db="EMBL/GenBank/DDBJ databases">
        <title>Genome sequence of Nitratireductor thuwali#1536.</title>
        <authorList>
            <person name="Michoud G."/>
            <person name="Merlino G."/>
            <person name="Sefrji F.O."/>
            <person name="Daffonchio D."/>
        </authorList>
    </citation>
    <scope>NUCLEOTIDE SEQUENCE [LARGE SCALE GENOMIC DNA]</scope>
    <source>
        <strain evidence="5">Nit1536</strain>
    </source>
</reference>
<gene>
    <name evidence="4" type="primary">cdhR_4</name>
    <name evidence="4" type="ORF">NTH_03177</name>
</gene>
<dbReference type="Gene3D" id="3.40.50.880">
    <property type="match status" value="1"/>
</dbReference>
<dbReference type="PROSITE" id="PS01124">
    <property type="entry name" value="HTH_ARAC_FAMILY_2"/>
    <property type="match status" value="1"/>
</dbReference>
<dbReference type="InterPro" id="IPR029062">
    <property type="entry name" value="Class_I_gatase-like"/>
</dbReference>